<evidence type="ECO:0000313" key="9">
    <source>
        <dbReference type="Proteomes" id="UP000067689"/>
    </source>
</evidence>
<reference evidence="8 9" key="1">
    <citation type="journal article" date="1991" name="Int. J. Syst. Bacteriol.">
        <title>Description of the erythromycin-producing bacterium Arthrobacter sp. strain NRRL B-3381 as Aeromicrobium erythreum gen. nov., sp. nov.</title>
        <authorList>
            <person name="Miller E.S."/>
            <person name="Woese C.R."/>
            <person name="Brenner S."/>
        </authorList>
    </citation>
    <scope>NUCLEOTIDE SEQUENCE [LARGE SCALE GENOMIC DNA]</scope>
    <source>
        <strain evidence="8 9">AR18</strain>
    </source>
</reference>
<dbReference type="Pfam" id="PF01850">
    <property type="entry name" value="PIN"/>
    <property type="match status" value="1"/>
</dbReference>
<comment type="cofactor">
    <cofactor evidence="6">
        <name>Mg(2+)</name>
        <dbReference type="ChEBI" id="CHEBI:18420"/>
    </cofactor>
</comment>
<keyword evidence="1 6" id="KW-1277">Toxin-antitoxin system</keyword>
<gene>
    <name evidence="6" type="primary">vapC</name>
    <name evidence="8" type="ORF">AERYTH_16765</name>
</gene>
<evidence type="ECO:0000256" key="6">
    <source>
        <dbReference type="HAMAP-Rule" id="MF_00265"/>
    </source>
</evidence>
<feature type="binding site" evidence="6">
    <location>
        <position position="5"/>
    </location>
    <ligand>
        <name>Mg(2+)</name>
        <dbReference type="ChEBI" id="CHEBI:18420"/>
    </ligand>
</feature>
<evidence type="ECO:0000313" key="8">
    <source>
        <dbReference type="EMBL" id="ALX06228.1"/>
    </source>
</evidence>
<dbReference type="HAMAP" id="MF_00265">
    <property type="entry name" value="VapC_Nob1"/>
    <property type="match status" value="1"/>
</dbReference>
<comment type="similarity">
    <text evidence="6">Belongs to the PINc/VapC protein family.</text>
</comment>
<evidence type="ECO:0000259" key="7">
    <source>
        <dbReference type="Pfam" id="PF01850"/>
    </source>
</evidence>
<keyword evidence="2 6" id="KW-0540">Nuclease</keyword>
<dbReference type="EC" id="3.1.-.-" evidence="6"/>
<dbReference type="STRING" id="2041.AERYTH_16765"/>
<evidence type="ECO:0000256" key="1">
    <source>
        <dbReference type="ARBA" id="ARBA00022649"/>
    </source>
</evidence>
<protein>
    <recommendedName>
        <fullName evidence="6">Ribonuclease VapC</fullName>
        <shortName evidence="6">RNase VapC</shortName>
        <ecNumber evidence="6">3.1.-.-</ecNumber>
    </recommendedName>
    <alternativeName>
        <fullName evidence="6">Toxin VapC</fullName>
    </alternativeName>
</protein>
<keyword evidence="6" id="KW-0800">Toxin</keyword>
<sequence length="139" mass="15117">MDLPDVNVLLALTLREHVHHESAQGWLETVQTFATTPVTEAGLVRLSMNRALTGAAASIDLSLAALRSMRAHPRAVFLPDDATLAEPHVELTGLVGHRQVTDLHLLNLAALHDARLVTFDTRLAPTLQPADRDRVLTLA</sequence>
<dbReference type="Gene3D" id="3.40.50.1010">
    <property type="entry name" value="5'-nuclease"/>
    <property type="match status" value="1"/>
</dbReference>
<proteinExistence type="inferred from homology"/>
<dbReference type="InterPro" id="IPR029060">
    <property type="entry name" value="PIN-like_dom_sf"/>
</dbReference>
<evidence type="ECO:0000256" key="3">
    <source>
        <dbReference type="ARBA" id="ARBA00022723"/>
    </source>
</evidence>
<evidence type="ECO:0000256" key="5">
    <source>
        <dbReference type="ARBA" id="ARBA00022842"/>
    </source>
</evidence>
<dbReference type="GO" id="GO:0004540">
    <property type="term" value="F:RNA nuclease activity"/>
    <property type="evidence" value="ECO:0007669"/>
    <property type="project" value="InterPro"/>
</dbReference>
<feature type="binding site" evidence="6">
    <location>
        <position position="102"/>
    </location>
    <ligand>
        <name>Mg(2+)</name>
        <dbReference type="ChEBI" id="CHEBI:18420"/>
    </ligand>
</feature>
<evidence type="ECO:0000256" key="4">
    <source>
        <dbReference type="ARBA" id="ARBA00022801"/>
    </source>
</evidence>
<keyword evidence="9" id="KW-1185">Reference proteome</keyword>
<feature type="domain" description="PIN" evidence="7">
    <location>
        <begin position="4"/>
        <end position="124"/>
    </location>
</feature>
<dbReference type="PATRIC" id="fig|2041.4.peg.3505"/>
<name>A0A0U4BF22_9ACTN</name>
<organism evidence="8 9">
    <name type="scientific">Aeromicrobium erythreum</name>
    <dbReference type="NCBI Taxonomy" id="2041"/>
    <lineage>
        <taxon>Bacteria</taxon>
        <taxon>Bacillati</taxon>
        <taxon>Actinomycetota</taxon>
        <taxon>Actinomycetes</taxon>
        <taxon>Propionibacteriales</taxon>
        <taxon>Nocardioidaceae</taxon>
        <taxon>Aeromicrobium</taxon>
    </lineage>
</organism>
<dbReference type="AlphaFoldDB" id="A0A0U4BF22"/>
<dbReference type="SUPFAM" id="SSF88723">
    <property type="entry name" value="PIN domain-like"/>
    <property type="match status" value="1"/>
</dbReference>
<keyword evidence="4 6" id="KW-0378">Hydrolase</keyword>
<keyword evidence="5 6" id="KW-0460">Magnesium</keyword>
<dbReference type="EMBL" id="CP011502">
    <property type="protein sequence ID" value="ALX06228.1"/>
    <property type="molecule type" value="Genomic_DNA"/>
</dbReference>
<dbReference type="RefSeq" id="WP_067860957.1">
    <property type="nucleotide sequence ID" value="NZ_CP011502.1"/>
</dbReference>
<dbReference type="NCBIfam" id="TIGR00028">
    <property type="entry name" value="Mtu_PIN_fam"/>
    <property type="match status" value="1"/>
</dbReference>
<dbReference type="InterPro" id="IPR002716">
    <property type="entry name" value="PIN_dom"/>
</dbReference>
<dbReference type="GO" id="GO:0045926">
    <property type="term" value="P:negative regulation of growth"/>
    <property type="evidence" value="ECO:0007669"/>
    <property type="project" value="UniProtKB-ARBA"/>
</dbReference>
<dbReference type="Proteomes" id="UP000067689">
    <property type="component" value="Chromosome"/>
</dbReference>
<dbReference type="InterPro" id="IPR022907">
    <property type="entry name" value="VapC_family"/>
</dbReference>
<dbReference type="InterPro" id="IPR006226">
    <property type="entry name" value="Mtu_PIN"/>
</dbReference>
<dbReference type="OrthoDB" id="196567at2"/>
<dbReference type="GO" id="GO:0016788">
    <property type="term" value="F:hydrolase activity, acting on ester bonds"/>
    <property type="evidence" value="ECO:0007669"/>
    <property type="project" value="InterPro"/>
</dbReference>
<dbReference type="KEGG" id="aer:AERYTH_16765"/>
<comment type="function">
    <text evidence="6">Toxic component of a toxin-antitoxin (TA) system. An RNase.</text>
</comment>
<dbReference type="GO" id="GO:0000287">
    <property type="term" value="F:magnesium ion binding"/>
    <property type="evidence" value="ECO:0007669"/>
    <property type="project" value="UniProtKB-UniRule"/>
</dbReference>
<dbReference type="GO" id="GO:0090729">
    <property type="term" value="F:toxin activity"/>
    <property type="evidence" value="ECO:0007669"/>
    <property type="project" value="UniProtKB-KW"/>
</dbReference>
<keyword evidence="3 6" id="KW-0479">Metal-binding</keyword>
<evidence type="ECO:0000256" key="2">
    <source>
        <dbReference type="ARBA" id="ARBA00022722"/>
    </source>
</evidence>
<accession>A0A0U4BF22</accession>